<reference evidence="2" key="1">
    <citation type="submission" date="2019-08" db="EMBL/GenBank/DDBJ databases">
        <authorList>
            <person name="Kucharzyk K."/>
            <person name="Murdoch R.W."/>
            <person name="Higgins S."/>
            <person name="Loffler F."/>
        </authorList>
    </citation>
    <scope>NUCLEOTIDE SEQUENCE</scope>
</reference>
<feature type="compositionally biased region" description="Polar residues" evidence="1">
    <location>
        <begin position="1"/>
        <end position="24"/>
    </location>
</feature>
<protein>
    <submittedName>
        <fullName evidence="2">Uncharacterized protein</fullName>
    </submittedName>
</protein>
<dbReference type="AlphaFoldDB" id="A0A645IIK7"/>
<gene>
    <name evidence="2" type="ORF">SDC9_198455</name>
</gene>
<feature type="region of interest" description="Disordered" evidence="1">
    <location>
        <begin position="107"/>
        <end position="153"/>
    </location>
</feature>
<feature type="region of interest" description="Disordered" evidence="1">
    <location>
        <begin position="1"/>
        <end position="32"/>
    </location>
</feature>
<sequence length="153" mass="17038">MYQHQHGNGRTDQLRNKGNGQKANNGEHHSDGISYKNINSGLIDLLLAGQRLHVLIHDRYGWQLEQKIKECSPQRRAKGAAVFGCHAHRAACHLRKRVADGTPLRHNVGHQNNNQAQNNQHRKGSGSFTHHRGAIKCYNGDKHADNKGAKPVG</sequence>
<feature type="compositionally biased region" description="Basic and acidic residues" evidence="1">
    <location>
        <begin position="139"/>
        <end position="153"/>
    </location>
</feature>
<name>A0A645IIK7_9ZZZZ</name>
<proteinExistence type="predicted"/>
<evidence type="ECO:0000256" key="1">
    <source>
        <dbReference type="SAM" id="MobiDB-lite"/>
    </source>
</evidence>
<comment type="caution">
    <text evidence="2">The sequence shown here is derived from an EMBL/GenBank/DDBJ whole genome shotgun (WGS) entry which is preliminary data.</text>
</comment>
<feature type="compositionally biased region" description="Basic residues" evidence="1">
    <location>
        <begin position="120"/>
        <end position="134"/>
    </location>
</feature>
<dbReference type="EMBL" id="VSSQ01115329">
    <property type="protein sequence ID" value="MPN50816.1"/>
    <property type="molecule type" value="Genomic_DNA"/>
</dbReference>
<accession>A0A645IIK7</accession>
<evidence type="ECO:0000313" key="2">
    <source>
        <dbReference type="EMBL" id="MPN50816.1"/>
    </source>
</evidence>
<organism evidence="2">
    <name type="scientific">bioreactor metagenome</name>
    <dbReference type="NCBI Taxonomy" id="1076179"/>
    <lineage>
        <taxon>unclassified sequences</taxon>
        <taxon>metagenomes</taxon>
        <taxon>ecological metagenomes</taxon>
    </lineage>
</organism>